<dbReference type="AlphaFoldDB" id="M4ZC43"/>
<dbReference type="EMBL" id="AP012603">
    <property type="protein sequence ID" value="BAM91433.1"/>
    <property type="molecule type" value="Genomic_DNA"/>
</dbReference>
<dbReference type="eggNOG" id="ENOG5030V77">
    <property type="taxonomic scope" value="Bacteria"/>
</dbReference>
<proteinExistence type="predicted"/>
<evidence type="ECO:0000313" key="1">
    <source>
        <dbReference type="EMBL" id="BAM91433.1"/>
    </source>
</evidence>
<reference evidence="1 2" key="1">
    <citation type="journal article" date="2013" name="Appl. Environ. Microbiol.">
        <title>Genome analysis suggests that the soil oligotrophic bacterium Agromonas oligotrophica (Bradyrhizobium oligotrophicum) is a nitrogen-fixing symbiont of Aeschynomene indica.</title>
        <authorList>
            <person name="Okubo T."/>
            <person name="Fukushima S."/>
            <person name="Itakura M."/>
            <person name="Oshima K."/>
            <person name="Longtonglang A."/>
            <person name="Teaumroong N."/>
            <person name="Mitsui H."/>
            <person name="Hattori M."/>
            <person name="Hattori R."/>
            <person name="Hattori T."/>
            <person name="Minamisawa K."/>
        </authorList>
    </citation>
    <scope>NUCLEOTIDE SEQUENCE [LARGE SCALE GENOMIC DNA]</scope>
    <source>
        <strain evidence="1 2">S58</strain>
    </source>
</reference>
<gene>
    <name evidence="1" type="ORF">S58_54550</name>
</gene>
<evidence type="ECO:0000313" key="2">
    <source>
        <dbReference type="Proteomes" id="UP000011841"/>
    </source>
</evidence>
<name>M4ZC43_9BRAD</name>
<dbReference type="HOGENOM" id="CLU_2248040_0_0_5"/>
<sequence>MTEALTESEKAQQIVAALRSAEASPPDAALQTLNGLMGLVRSPSAEQPLEVEEARSAAFMSICEVGKALHRGQPTDALWPAAVSASQRWLALVK</sequence>
<protein>
    <submittedName>
        <fullName evidence="1">Uncharacterized protein</fullName>
    </submittedName>
</protein>
<keyword evidence="2" id="KW-1185">Reference proteome</keyword>
<accession>M4ZC43</accession>
<dbReference type="Proteomes" id="UP000011841">
    <property type="component" value="Chromosome"/>
</dbReference>
<organism evidence="1 2">
    <name type="scientific">Bradyrhizobium oligotrophicum S58</name>
    <dbReference type="NCBI Taxonomy" id="1245469"/>
    <lineage>
        <taxon>Bacteria</taxon>
        <taxon>Pseudomonadati</taxon>
        <taxon>Pseudomonadota</taxon>
        <taxon>Alphaproteobacteria</taxon>
        <taxon>Hyphomicrobiales</taxon>
        <taxon>Nitrobacteraceae</taxon>
        <taxon>Bradyrhizobium</taxon>
    </lineage>
</organism>
<dbReference type="PATRIC" id="fig|1245469.3.peg.5582"/>
<dbReference type="KEGG" id="aol:S58_54550"/>
<dbReference type="STRING" id="1245469.S58_54550"/>